<dbReference type="Proteomes" id="UP000241890">
    <property type="component" value="Unassembled WGS sequence"/>
</dbReference>
<protein>
    <recommendedName>
        <fullName evidence="2">STEEP1 domain-containing protein</fullName>
    </recommendedName>
</protein>
<proteinExistence type="predicted"/>
<keyword evidence="4" id="KW-1185">Reference proteome</keyword>
<name>A0A2R5GJ57_9STRA</name>
<accession>A0A2R5GJ57</accession>
<dbReference type="EMBL" id="BEYU01000085">
    <property type="protein sequence ID" value="GBG30920.1"/>
    <property type="molecule type" value="Genomic_DNA"/>
</dbReference>
<gene>
    <name evidence="3" type="ORF">FCC1311_071412</name>
</gene>
<dbReference type="Pfam" id="PF25809">
    <property type="entry name" value="STEEP1"/>
    <property type="match status" value="1"/>
</dbReference>
<dbReference type="InterPro" id="IPR057965">
    <property type="entry name" value="STEEP1_dom"/>
</dbReference>
<reference evidence="3 4" key="1">
    <citation type="submission" date="2017-12" db="EMBL/GenBank/DDBJ databases">
        <title>Sequencing, de novo assembly and annotation of complete genome of a new Thraustochytrid species, strain FCC1311.</title>
        <authorList>
            <person name="Sedici K."/>
            <person name="Godart F."/>
            <person name="Aiese Cigliano R."/>
            <person name="Sanseverino W."/>
            <person name="Barakat M."/>
            <person name="Ortet P."/>
            <person name="Marechal E."/>
            <person name="Cagnac O."/>
            <person name="Amato A."/>
        </authorList>
    </citation>
    <scope>NUCLEOTIDE SEQUENCE [LARGE SCALE GENOMIC DNA]</scope>
</reference>
<evidence type="ECO:0000313" key="4">
    <source>
        <dbReference type="Proteomes" id="UP000241890"/>
    </source>
</evidence>
<feature type="compositionally biased region" description="Low complexity" evidence="1">
    <location>
        <begin position="10"/>
        <end position="61"/>
    </location>
</feature>
<dbReference type="InParanoid" id="A0A2R5GJ57"/>
<evidence type="ECO:0000259" key="2">
    <source>
        <dbReference type="Pfam" id="PF25809"/>
    </source>
</evidence>
<evidence type="ECO:0000313" key="3">
    <source>
        <dbReference type="EMBL" id="GBG30920.1"/>
    </source>
</evidence>
<organism evidence="3 4">
    <name type="scientific">Hondaea fermentalgiana</name>
    <dbReference type="NCBI Taxonomy" id="2315210"/>
    <lineage>
        <taxon>Eukaryota</taxon>
        <taxon>Sar</taxon>
        <taxon>Stramenopiles</taxon>
        <taxon>Bigyra</taxon>
        <taxon>Labyrinthulomycetes</taxon>
        <taxon>Thraustochytrida</taxon>
        <taxon>Thraustochytriidae</taxon>
        <taxon>Hondaea</taxon>
    </lineage>
</organism>
<sequence>MASSSPPPTGEAAAAAAEEAAQPGQESAVAPNVDADQAASEDAPDAAATASGSSSSTSDGANVAGSTAINAETLRGHLVYSLGGALLLALKGKSFSELPRRELDGSIVVQRREILKSFLIPGKAVRLRRQGAKSAEAQYRWNCPQYKDCPVGYQLQTWDETSDDTQIFLFDDTVFASIDEAIEEVVRMSPKVEVLPCFKFVPGALRVAIKPVFDVTGSAPLAEFRDDGKFLALGVGCREEDSEDIRGSCIIAAAAQHVFALPEHRVRLDSDPKLNCLVLVVKSNQTAKLHLAVERNLAKLNASS</sequence>
<comment type="caution">
    <text evidence="3">The sequence shown here is derived from an EMBL/GenBank/DDBJ whole genome shotgun (WGS) entry which is preliminary data.</text>
</comment>
<evidence type="ECO:0000256" key="1">
    <source>
        <dbReference type="SAM" id="MobiDB-lite"/>
    </source>
</evidence>
<feature type="domain" description="STEEP1" evidence="2">
    <location>
        <begin position="80"/>
        <end position="176"/>
    </location>
</feature>
<feature type="region of interest" description="Disordered" evidence="1">
    <location>
        <begin position="1"/>
        <end position="63"/>
    </location>
</feature>
<dbReference type="AlphaFoldDB" id="A0A2R5GJ57"/>